<evidence type="ECO:0000313" key="3">
    <source>
        <dbReference type="EMBL" id="GAA3017150.1"/>
    </source>
</evidence>
<protein>
    <recommendedName>
        <fullName evidence="2">DUF6294 domain-containing protein</fullName>
    </recommendedName>
</protein>
<dbReference type="RefSeq" id="WP_344898696.1">
    <property type="nucleotide sequence ID" value="NZ_BAAAWD010000013.1"/>
</dbReference>
<evidence type="ECO:0000259" key="2">
    <source>
        <dbReference type="Pfam" id="PF19811"/>
    </source>
</evidence>
<dbReference type="InterPro" id="IPR046261">
    <property type="entry name" value="DUF6294"/>
</dbReference>
<evidence type="ECO:0000256" key="1">
    <source>
        <dbReference type="SAM" id="SignalP"/>
    </source>
</evidence>
<sequence>MRDIRRMVGAAAATLALAAGPVLPATGTAHALASKTFTWNKVMTAGDCTMFEGARWTLYSDGTATFDGTVTSGDDNDAWLMWAYLKDSGNAVIGVVTNDRVQDRADRGKFVKNLPSETQRYRWFASGRFDARTFHLVRRMSLGKHC</sequence>
<organism evidence="3 4">
    <name type="scientific">Streptosporangium longisporum</name>
    <dbReference type="NCBI Taxonomy" id="46187"/>
    <lineage>
        <taxon>Bacteria</taxon>
        <taxon>Bacillati</taxon>
        <taxon>Actinomycetota</taxon>
        <taxon>Actinomycetes</taxon>
        <taxon>Streptosporangiales</taxon>
        <taxon>Streptosporangiaceae</taxon>
        <taxon>Streptosporangium</taxon>
    </lineage>
</organism>
<dbReference type="EMBL" id="BAAAWD010000013">
    <property type="protein sequence ID" value="GAA3017150.1"/>
    <property type="molecule type" value="Genomic_DNA"/>
</dbReference>
<feature type="signal peptide" evidence="1">
    <location>
        <begin position="1"/>
        <end position="24"/>
    </location>
</feature>
<keyword evidence="4" id="KW-1185">Reference proteome</keyword>
<dbReference type="Pfam" id="PF19811">
    <property type="entry name" value="DUF6294"/>
    <property type="match status" value="1"/>
</dbReference>
<evidence type="ECO:0000313" key="4">
    <source>
        <dbReference type="Proteomes" id="UP001499930"/>
    </source>
</evidence>
<feature type="chain" id="PRO_5047162831" description="DUF6294 domain-containing protein" evidence="1">
    <location>
        <begin position="25"/>
        <end position="146"/>
    </location>
</feature>
<gene>
    <name evidence="3" type="ORF">GCM10017559_46190</name>
</gene>
<reference evidence="4" key="1">
    <citation type="journal article" date="2019" name="Int. J. Syst. Evol. Microbiol.">
        <title>The Global Catalogue of Microorganisms (GCM) 10K type strain sequencing project: providing services to taxonomists for standard genome sequencing and annotation.</title>
        <authorList>
            <consortium name="The Broad Institute Genomics Platform"/>
            <consortium name="The Broad Institute Genome Sequencing Center for Infectious Disease"/>
            <person name="Wu L."/>
            <person name="Ma J."/>
        </authorList>
    </citation>
    <scope>NUCLEOTIDE SEQUENCE [LARGE SCALE GENOMIC DNA]</scope>
    <source>
        <strain evidence="4">JCM 3106</strain>
    </source>
</reference>
<proteinExistence type="predicted"/>
<keyword evidence="1" id="KW-0732">Signal</keyword>
<accession>A0ABP6KPF2</accession>
<feature type="domain" description="DUF6294" evidence="2">
    <location>
        <begin position="55"/>
        <end position="146"/>
    </location>
</feature>
<dbReference type="Proteomes" id="UP001499930">
    <property type="component" value="Unassembled WGS sequence"/>
</dbReference>
<comment type="caution">
    <text evidence="3">The sequence shown here is derived from an EMBL/GenBank/DDBJ whole genome shotgun (WGS) entry which is preliminary data.</text>
</comment>
<name>A0ABP6KPF2_9ACTN</name>